<reference evidence="1 2" key="1">
    <citation type="submission" date="2016-11" db="EMBL/GenBank/DDBJ databases">
        <authorList>
            <person name="Varghese N."/>
            <person name="Submissions S."/>
        </authorList>
    </citation>
    <scope>NUCLEOTIDE SEQUENCE [LARGE SCALE GENOMIC DNA]</scope>
    <source>
        <strain evidence="1 2">DSM 15287</strain>
    </source>
</reference>
<dbReference type="Pfam" id="PF04883">
    <property type="entry name" value="HK97-gp10_like"/>
    <property type="match status" value="1"/>
</dbReference>
<dbReference type="OrthoDB" id="1682117at2"/>
<evidence type="ECO:0000313" key="2">
    <source>
        <dbReference type="Proteomes" id="UP000322917"/>
    </source>
</evidence>
<proteinExistence type="predicted"/>
<dbReference type="InterPro" id="IPR010064">
    <property type="entry name" value="HK97-gp10_tail"/>
</dbReference>
<sequence length="120" mass="13667">MRPTIRFTGIDQCISFGDLISTNVSQAIEKETEQGAKEVRKRERELAPVKSGLLRKSIVNRKGKYGISRMVRAKAPHAPLQEYGTKRGVKGKHFAERARRELLPGIQEKIRSAVRNEVRR</sequence>
<keyword evidence="2" id="KW-1185">Reference proteome</keyword>
<name>A0A1M6GKW8_9FIRM</name>
<gene>
    <name evidence="1" type="ORF">SAMN02745170_01738</name>
</gene>
<protein>
    <submittedName>
        <fullName evidence="1">Bacteriophage HK97-gp10, putative tail-component</fullName>
    </submittedName>
</protein>
<dbReference type="RefSeq" id="WP_149734514.1">
    <property type="nucleotide sequence ID" value="NZ_FQZD01000012.1"/>
</dbReference>
<organism evidence="1 2">
    <name type="scientific">Propionispora hippei DSM 15287</name>
    <dbReference type="NCBI Taxonomy" id="1123003"/>
    <lineage>
        <taxon>Bacteria</taxon>
        <taxon>Bacillati</taxon>
        <taxon>Bacillota</taxon>
        <taxon>Negativicutes</taxon>
        <taxon>Selenomonadales</taxon>
        <taxon>Sporomusaceae</taxon>
        <taxon>Propionispora</taxon>
    </lineage>
</organism>
<evidence type="ECO:0000313" key="1">
    <source>
        <dbReference type="EMBL" id="SHJ10553.1"/>
    </source>
</evidence>
<dbReference type="EMBL" id="FQZD01000012">
    <property type="protein sequence ID" value="SHJ10553.1"/>
    <property type="molecule type" value="Genomic_DNA"/>
</dbReference>
<accession>A0A1M6GKW8</accession>
<dbReference type="AlphaFoldDB" id="A0A1M6GKW8"/>
<dbReference type="Proteomes" id="UP000322917">
    <property type="component" value="Unassembled WGS sequence"/>
</dbReference>